<evidence type="ECO:0000259" key="8">
    <source>
        <dbReference type="Pfam" id="PF00107"/>
    </source>
</evidence>
<evidence type="ECO:0000256" key="1">
    <source>
        <dbReference type="ARBA" id="ARBA00010460"/>
    </source>
</evidence>
<dbReference type="OrthoDB" id="809632at2759"/>
<feature type="non-terminal residue" evidence="10">
    <location>
        <position position="1"/>
    </location>
</feature>
<protein>
    <recommendedName>
        <fullName evidence="4">15-oxoprostaglandin 13-reductase</fullName>
        <ecNumber evidence="2">1.3.1.48</ecNumber>
    </recommendedName>
    <alternativeName>
        <fullName evidence="4">15-oxoprostaglandin 13-reductase</fullName>
    </alternativeName>
</protein>
<name>V4AKT5_LOTGI</name>
<evidence type="ECO:0000313" key="10">
    <source>
        <dbReference type="EMBL" id="ESO94191.1"/>
    </source>
</evidence>
<dbReference type="RefSeq" id="XP_009055038.1">
    <property type="nucleotide sequence ID" value="XM_009056790.1"/>
</dbReference>
<evidence type="ECO:0000313" key="11">
    <source>
        <dbReference type="Proteomes" id="UP000030746"/>
    </source>
</evidence>
<dbReference type="STRING" id="225164.V4AKT5"/>
<dbReference type="PANTHER" id="PTHR43205:SF5">
    <property type="entry name" value="PROSTAGLANDIN REDUCTASE 2"/>
    <property type="match status" value="1"/>
</dbReference>
<evidence type="ECO:0000256" key="2">
    <source>
        <dbReference type="ARBA" id="ARBA00011981"/>
    </source>
</evidence>
<dbReference type="KEGG" id="lgi:LOTGIDRAFT_118637"/>
<comment type="catalytic activity">
    <reaction evidence="5">
        <text>13,14-dihydro-15-oxo-prostaglandin F1alpha + NADP(+) = 15-oxoprostaglandin F1alpha + NADPH + H(+)</text>
        <dbReference type="Rhea" id="RHEA:50592"/>
        <dbReference type="ChEBI" id="CHEBI:15378"/>
        <dbReference type="ChEBI" id="CHEBI:57783"/>
        <dbReference type="ChEBI" id="CHEBI:58349"/>
        <dbReference type="ChEBI" id="CHEBI:79072"/>
        <dbReference type="ChEBI" id="CHEBI:133411"/>
    </reaction>
    <physiologicalReaction direction="right-to-left" evidence="5">
        <dbReference type="Rhea" id="RHEA:50594"/>
    </physiologicalReaction>
</comment>
<dbReference type="GO" id="GO:0006693">
    <property type="term" value="P:prostaglandin metabolic process"/>
    <property type="evidence" value="ECO:0007669"/>
    <property type="project" value="TreeGrafter"/>
</dbReference>
<accession>V4AKT5</accession>
<evidence type="ECO:0000256" key="7">
    <source>
        <dbReference type="ARBA" id="ARBA00049070"/>
    </source>
</evidence>
<dbReference type="GO" id="GO:0047522">
    <property type="term" value="F:15-oxoprostaglandin 13-reductase [NAD(P)+] activity"/>
    <property type="evidence" value="ECO:0007669"/>
    <property type="project" value="UniProtKB-EC"/>
</dbReference>
<comment type="catalytic activity">
    <reaction evidence="6">
        <text>13,14-dihydro-15-oxo-PGF2alpha + NADP(+) = 15-oxoprostaglandin F2alpha + NADPH + H(+)</text>
        <dbReference type="Rhea" id="RHEA:50588"/>
        <dbReference type="ChEBI" id="CHEBI:15378"/>
        <dbReference type="ChEBI" id="CHEBI:57783"/>
        <dbReference type="ChEBI" id="CHEBI:58349"/>
        <dbReference type="ChEBI" id="CHEBI:133374"/>
        <dbReference type="ChEBI" id="CHEBI:133409"/>
    </reaction>
    <physiologicalReaction direction="right-to-left" evidence="6">
        <dbReference type="Rhea" id="RHEA:50590"/>
    </physiologicalReaction>
</comment>
<keyword evidence="3" id="KW-0560">Oxidoreductase</keyword>
<evidence type="ECO:0000256" key="4">
    <source>
        <dbReference type="ARBA" id="ARBA00033119"/>
    </source>
</evidence>
<dbReference type="AlphaFoldDB" id="V4AKT5"/>
<organism evidence="10 11">
    <name type="scientific">Lottia gigantea</name>
    <name type="common">Giant owl limpet</name>
    <dbReference type="NCBI Taxonomy" id="225164"/>
    <lineage>
        <taxon>Eukaryota</taxon>
        <taxon>Metazoa</taxon>
        <taxon>Spiralia</taxon>
        <taxon>Lophotrochozoa</taxon>
        <taxon>Mollusca</taxon>
        <taxon>Gastropoda</taxon>
        <taxon>Patellogastropoda</taxon>
        <taxon>Lottioidea</taxon>
        <taxon>Lottiidae</taxon>
        <taxon>Lottia</taxon>
    </lineage>
</organism>
<evidence type="ECO:0000259" key="9">
    <source>
        <dbReference type="Pfam" id="PF16884"/>
    </source>
</evidence>
<dbReference type="InterPro" id="IPR041694">
    <property type="entry name" value="ADH_N_2"/>
</dbReference>
<dbReference type="Pfam" id="PF00107">
    <property type="entry name" value="ADH_zinc_N"/>
    <property type="match status" value="1"/>
</dbReference>
<dbReference type="CTD" id="20231639"/>
<gene>
    <name evidence="10" type="ORF">LOTGIDRAFT_118637</name>
</gene>
<dbReference type="EC" id="1.3.1.48" evidence="2"/>
<proteinExistence type="inferred from homology"/>
<evidence type="ECO:0000256" key="5">
    <source>
        <dbReference type="ARBA" id="ARBA00047878"/>
    </source>
</evidence>
<dbReference type="Gene3D" id="3.40.50.720">
    <property type="entry name" value="NAD(P)-binding Rossmann-like Domain"/>
    <property type="match status" value="1"/>
</dbReference>
<comment type="catalytic activity">
    <reaction evidence="7">
        <text>13,14-dihydro-15-oxo-prostaglandin E1 + NADP(+) = 15-oxoprostaglandin E1 + NADPH + H(+)</text>
        <dbReference type="Rhea" id="RHEA:50584"/>
        <dbReference type="ChEBI" id="CHEBI:15378"/>
        <dbReference type="ChEBI" id="CHEBI:57401"/>
        <dbReference type="ChEBI" id="CHEBI:57783"/>
        <dbReference type="ChEBI" id="CHEBI:58349"/>
        <dbReference type="ChEBI" id="CHEBI:133408"/>
    </reaction>
    <physiologicalReaction direction="right-to-left" evidence="7">
        <dbReference type="Rhea" id="RHEA:50586"/>
    </physiologicalReaction>
</comment>
<dbReference type="InterPro" id="IPR013149">
    <property type="entry name" value="ADH-like_C"/>
</dbReference>
<dbReference type="EMBL" id="KB201847">
    <property type="protein sequence ID" value="ESO94191.1"/>
    <property type="molecule type" value="Genomic_DNA"/>
</dbReference>
<dbReference type="HOGENOM" id="CLU_026673_29_2_1"/>
<dbReference type="InterPro" id="IPR011032">
    <property type="entry name" value="GroES-like_sf"/>
</dbReference>
<dbReference type="Gene3D" id="3.90.180.10">
    <property type="entry name" value="Medium-chain alcohol dehydrogenases, catalytic domain"/>
    <property type="match status" value="1"/>
</dbReference>
<dbReference type="Proteomes" id="UP000030746">
    <property type="component" value="Unassembled WGS sequence"/>
</dbReference>
<dbReference type="GeneID" id="20231639"/>
<reference evidence="10 11" key="1">
    <citation type="journal article" date="2013" name="Nature">
        <title>Insights into bilaterian evolution from three spiralian genomes.</title>
        <authorList>
            <person name="Simakov O."/>
            <person name="Marletaz F."/>
            <person name="Cho S.J."/>
            <person name="Edsinger-Gonzales E."/>
            <person name="Havlak P."/>
            <person name="Hellsten U."/>
            <person name="Kuo D.H."/>
            <person name="Larsson T."/>
            <person name="Lv J."/>
            <person name="Arendt D."/>
            <person name="Savage R."/>
            <person name="Osoegawa K."/>
            <person name="de Jong P."/>
            <person name="Grimwood J."/>
            <person name="Chapman J.A."/>
            <person name="Shapiro H."/>
            <person name="Aerts A."/>
            <person name="Otillar R.P."/>
            <person name="Terry A.Y."/>
            <person name="Boore J.L."/>
            <person name="Grigoriev I.V."/>
            <person name="Lindberg D.R."/>
            <person name="Seaver E.C."/>
            <person name="Weisblat D.A."/>
            <person name="Putnam N.H."/>
            <person name="Rokhsar D.S."/>
        </authorList>
    </citation>
    <scope>NUCLEOTIDE SEQUENCE [LARGE SCALE GENOMIC DNA]</scope>
</reference>
<sequence>GVNGKPTEENFEHQKCSYPDSIEEGDVLVKMLYLSVDPALRCCMNESTGVDYLKSWSIEDTVVGLSGLGQVIESKNKNFTNNSLVLVNLSSPWMKSEELLRATSLSLAVSILGITGITAYLGITEKGHVTPGANQNIVISGAAGATGSVAGQVVKIINALWTIGICGTDIKCQTLKKELNFDGCINYKTEDVGSKLKEMCTDGVDIYFDNVGGELSDTVIKQMKANSHVILCGQIADYNKDIPYPPPINTEISQILQDKNITRERFLVLNYLEKFEDAKKQLAQWLQEGKIVNKETVEEGLENTGKAFVSMMNGGNIGKQLVHVADLS</sequence>
<evidence type="ECO:0000256" key="3">
    <source>
        <dbReference type="ARBA" id="ARBA00023002"/>
    </source>
</evidence>
<dbReference type="PANTHER" id="PTHR43205">
    <property type="entry name" value="PROSTAGLANDIN REDUCTASE"/>
    <property type="match status" value="1"/>
</dbReference>
<dbReference type="SUPFAM" id="SSF50129">
    <property type="entry name" value="GroES-like"/>
    <property type="match status" value="1"/>
</dbReference>
<keyword evidence="11" id="KW-1185">Reference proteome</keyword>
<dbReference type="Pfam" id="PF16884">
    <property type="entry name" value="ADH_N_2"/>
    <property type="match status" value="1"/>
</dbReference>
<dbReference type="InterPro" id="IPR036291">
    <property type="entry name" value="NAD(P)-bd_dom_sf"/>
</dbReference>
<comment type="similarity">
    <text evidence="1">Belongs to the NADP-dependent oxidoreductase L4BD family.</text>
</comment>
<feature type="domain" description="Oxidoreductase N-terminal" evidence="9">
    <location>
        <begin position="3"/>
        <end position="89"/>
    </location>
</feature>
<dbReference type="OMA" id="EEKCRYA"/>
<dbReference type="FunFam" id="3.40.50.720:FF:000121">
    <property type="entry name" value="Prostaglandin reductase 2"/>
    <property type="match status" value="1"/>
</dbReference>
<dbReference type="InterPro" id="IPR045010">
    <property type="entry name" value="MDR_fam"/>
</dbReference>
<feature type="domain" description="Alcohol dehydrogenase-like C-terminal" evidence="8">
    <location>
        <begin position="146"/>
        <end position="252"/>
    </location>
</feature>
<dbReference type="SUPFAM" id="SSF51735">
    <property type="entry name" value="NAD(P)-binding Rossmann-fold domains"/>
    <property type="match status" value="1"/>
</dbReference>
<evidence type="ECO:0000256" key="6">
    <source>
        <dbReference type="ARBA" id="ARBA00048290"/>
    </source>
</evidence>